<dbReference type="PANTHER" id="PTHR43808:SF25">
    <property type="entry name" value="PEPTIDASE M20 DIMERISATION DOMAIN-CONTAINING PROTEIN"/>
    <property type="match status" value="1"/>
</dbReference>
<dbReference type="GO" id="GO:0016787">
    <property type="term" value="F:hydrolase activity"/>
    <property type="evidence" value="ECO:0007669"/>
    <property type="project" value="UniProtKB-KW"/>
</dbReference>
<evidence type="ECO:0000313" key="8">
    <source>
        <dbReference type="Proteomes" id="UP000012174"/>
    </source>
</evidence>
<keyword evidence="5" id="KW-0862">Zinc</keyword>
<feature type="domain" description="Peptidase M20 dimerisation" evidence="6">
    <location>
        <begin position="227"/>
        <end position="330"/>
    </location>
</feature>
<evidence type="ECO:0000259" key="6">
    <source>
        <dbReference type="Pfam" id="PF07687"/>
    </source>
</evidence>
<dbReference type="InterPro" id="IPR036264">
    <property type="entry name" value="Bact_exopeptidase_dim_dom"/>
</dbReference>
<dbReference type="Pfam" id="PF07687">
    <property type="entry name" value="M20_dimer"/>
    <property type="match status" value="1"/>
</dbReference>
<dbReference type="InterPro" id="IPR036052">
    <property type="entry name" value="TrpB-like_PALP_sf"/>
</dbReference>
<evidence type="ECO:0000256" key="1">
    <source>
        <dbReference type="ARBA" id="ARBA00001947"/>
    </source>
</evidence>
<keyword evidence="4" id="KW-0378">Hydrolase</keyword>
<dbReference type="InterPro" id="IPR001261">
    <property type="entry name" value="ArgE/DapE_CS"/>
</dbReference>
<evidence type="ECO:0000256" key="3">
    <source>
        <dbReference type="ARBA" id="ARBA00022723"/>
    </source>
</evidence>
<dbReference type="PROSITE" id="PS00758">
    <property type="entry name" value="ARGE_DAPE_CPG2_1"/>
    <property type="match status" value="1"/>
</dbReference>
<keyword evidence="8" id="KW-1185">Reference proteome</keyword>
<comment type="similarity">
    <text evidence="2">Belongs to the peptidase M20A family.</text>
</comment>
<dbReference type="OMA" id="DIACCHT"/>
<dbReference type="KEGG" id="ela:UCREL1_1409"/>
<dbReference type="HOGENOM" id="CLU_021802_2_0_1"/>
<reference evidence="8" key="1">
    <citation type="journal article" date="2013" name="Genome Announc.">
        <title>Draft genome sequence of the grapevine dieback fungus Eutypa lata UCR-EL1.</title>
        <authorList>
            <person name="Blanco-Ulate B."/>
            <person name="Rolshausen P.E."/>
            <person name="Cantu D."/>
        </authorList>
    </citation>
    <scope>NUCLEOTIDE SEQUENCE [LARGE SCALE GENOMIC DNA]</scope>
    <source>
        <strain evidence="8">UCR-EL1</strain>
    </source>
</reference>
<dbReference type="InterPro" id="IPR011650">
    <property type="entry name" value="Peptidase_M20_dimer"/>
</dbReference>
<comment type="cofactor">
    <cofactor evidence="1">
        <name>Zn(2+)</name>
        <dbReference type="ChEBI" id="CHEBI:29105"/>
    </cofactor>
</comment>
<dbReference type="GO" id="GO:0046872">
    <property type="term" value="F:metal ion binding"/>
    <property type="evidence" value="ECO:0007669"/>
    <property type="project" value="UniProtKB-KW"/>
</dbReference>
<proteinExistence type="inferred from homology"/>
<evidence type="ECO:0000256" key="5">
    <source>
        <dbReference type="ARBA" id="ARBA00022833"/>
    </source>
</evidence>
<name>M7T3T1_EUTLA</name>
<dbReference type="Gene3D" id="3.40.630.10">
    <property type="entry name" value="Zn peptidases"/>
    <property type="match status" value="1"/>
</dbReference>
<dbReference type="SUPFAM" id="SSF53686">
    <property type="entry name" value="Tryptophan synthase beta subunit-like PLP-dependent enzymes"/>
    <property type="match status" value="1"/>
</dbReference>
<dbReference type="EMBL" id="KB705626">
    <property type="protein sequence ID" value="EMR71538.1"/>
    <property type="molecule type" value="Genomic_DNA"/>
</dbReference>
<accession>M7T3T1</accession>
<dbReference type="SUPFAM" id="SSF53187">
    <property type="entry name" value="Zn-dependent exopeptidases"/>
    <property type="match status" value="1"/>
</dbReference>
<evidence type="ECO:0000256" key="2">
    <source>
        <dbReference type="ARBA" id="ARBA00006247"/>
    </source>
</evidence>
<dbReference type="STRING" id="1287681.M7T3T1"/>
<dbReference type="OrthoDB" id="10059875at2759"/>
<evidence type="ECO:0000313" key="7">
    <source>
        <dbReference type="EMBL" id="EMR71538.1"/>
    </source>
</evidence>
<protein>
    <submittedName>
        <fullName evidence="7">Putative acetylornithine deacetylase protein</fullName>
    </submittedName>
</protein>
<dbReference type="InterPro" id="IPR002933">
    <property type="entry name" value="Peptidase_M20"/>
</dbReference>
<dbReference type="Gene3D" id="3.40.50.1100">
    <property type="match status" value="1"/>
</dbReference>
<dbReference type="eggNOG" id="KOG2275">
    <property type="taxonomic scope" value="Eukaryota"/>
</dbReference>
<sequence>MTGLDCGTPSSIAWPLVQASIDASCTISDYEAHEASLHLQNAGISAGPCGASGLAALRQLTESDKLKLGLGKDPTLGSVTGPGETAIAKFITSWLEHRSIETHWIEPIHGRPSVIGISRGSGRGKSLMFNGHVDTVTLEGYDGDPLSGVIENGKLYGRGSADMKSGLAAAMVALARAKQLSLRGDVMLAAVADEEDASIGTEQVLRAGWRADAALVSEPTNEDIFNSHQGFVWLEVRVHGIASHGSRPDLGIDAISKAGHFLVELDRYAKTLLSGPEHPEVGHPSVHASIIKGGEETSSYPAKCTITLERRTVPGETPDSVRREVEELLQIVHQKISDFQYDVKVTFHRAPFQLPADHQFTRLVTDIGRLAEPAVALHHILTIMKEV</sequence>
<dbReference type="InterPro" id="IPR050072">
    <property type="entry name" value="Peptidase_M20A"/>
</dbReference>
<dbReference type="AlphaFoldDB" id="M7T3T1"/>
<dbReference type="Gene3D" id="3.30.70.360">
    <property type="match status" value="1"/>
</dbReference>
<keyword evidence="3" id="KW-0479">Metal-binding</keyword>
<organism evidence="7 8">
    <name type="scientific">Eutypa lata (strain UCR-EL1)</name>
    <name type="common">Grapevine dieback disease fungus</name>
    <name type="synonym">Eutypa armeniacae</name>
    <dbReference type="NCBI Taxonomy" id="1287681"/>
    <lineage>
        <taxon>Eukaryota</taxon>
        <taxon>Fungi</taxon>
        <taxon>Dikarya</taxon>
        <taxon>Ascomycota</taxon>
        <taxon>Pezizomycotina</taxon>
        <taxon>Sordariomycetes</taxon>
        <taxon>Xylariomycetidae</taxon>
        <taxon>Xylariales</taxon>
        <taxon>Diatrypaceae</taxon>
        <taxon>Eutypa</taxon>
    </lineage>
</organism>
<dbReference type="PANTHER" id="PTHR43808">
    <property type="entry name" value="ACETYLORNITHINE DEACETYLASE"/>
    <property type="match status" value="1"/>
</dbReference>
<evidence type="ECO:0000256" key="4">
    <source>
        <dbReference type="ARBA" id="ARBA00022801"/>
    </source>
</evidence>
<gene>
    <name evidence="7" type="ORF">UCREL1_1409</name>
</gene>
<dbReference type="Proteomes" id="UP000012174">
    <property type="component" value="Unassembled WGS sequence"/>
</dbReference>
<dbReference type="SUPFAM" id="SSF55031">
    <property type="entry name" value="Bacterial exopeptidase dimerisation domain"/>
    <property type="match status" value="1"/>
</dbReference>
<dbReference type="Pfam" id="PF01546">
    <property type="entry name" value="Peptidase_M20"/>
    <property type="match status" value="1"/>
</dbReference>